<dbReference type="EMBL" id="PDUD01000027">
    <property type="protein sequence ID" value="PHN04173.1"/>
    <property type="molecule type" value="Genomic_DNA"/>
</dbReference>
<keyword evidence="2" id="KW-1185">Reference proteome</keyword>
<reference evidence="1 2" key="1">
    <citation type="submission" date="2017-10" db="EMBL/GenBank/DDBJ databases">
        <title>The draft genome sequence of Lewinella nigricans NBRC 102662.</title>
        <authorList>
            <person name="Wang K."/>
        </authorList>
    </citation>
    <scope>NUCLEOTIDE SEQUENCE [LARGE SCALE GENOMIC DNA]</scope>
    <source>
        <strain evidence="1 2">NBRC 102662</strain>
    </source>
</reference>
<evidence type="ECO:0000313" key="2">
    <source>
        <dbReference type="Proteomes" id="UP000223913"/>
    </source>
</evidence>
<proteinExistence type="predicted"/>
<protein>
    <submittedName>
        <fullName evidence="1">Uncharacterized protein</fullName>
    </submittedName>
</protein>
<dbReference type="RefSeq" id="WP_099152558.1">
    <property type="nucleotide sequence ID" value="NZ_PDUD01000027.1"/>
</dbReference>
<dbReference type="Proteomes" id="UP000223913">
    <property type="component" value="Unassembled WGS sequence"/>
</dbReference>
<accession>A0A2D0N8S3</accession>
<sequence>MTQEIDRITFELTVRAVHSGPDDVWMQGDLHVLINGHPPYSINDMVDPAALLRSLAAEGRYFLFSCTCGAPECGGWEQGIAVSHRDQLTEWKDIDKETSWRFKQQDIAEGLREVQTEVDFFKSFFRVKNIRFYAPDLEDRGSAT</sequence>
<dbReference type="OrthoDB" id="1148993at2"/>
<dbReference type="AlphaFoldDB" id="A0A2D0N8S3"/>
<gene>
    <name evidence="1" type="ORF">CRP01_23555</name>
</gene>
<evidence type="ECO:0000313" key="1">
    <source>
        <dbReference type="EMBL" id="PHN04173.1"/>
    </source>
</evidence>
<organism evidence="1 2">
    <name type="scientific">Flavilitoribacter nigricans (strain ATCC 23147 / DSM 23189 / NBRC 102662 / NCIMB 1420 / SS-2)</name>
    <name type="common">Lewinella nigricans</name>
    <dbReference type="NCBI Taxonomy" id="1122177"/>
    <lineage>
        <taxon>Bacteria</taxon>
        <taxon>Pseudomonadati</taxon>
        <taxon>Bacteroidota</taxon>
        <taxon>Saprospiria</taxon>
        <taxon>Saprospirales</taxon>
        <taxon>Lewinellaceae</taxon>
        <taxon>Flavilitoribacter</taxon>
    </lineage>
</organism>
<name>A0A2D0N8S3_FLAN2</name>
<comment type="caution">
    <text evidence="1">The sequence shown here is derived from an EMBL/GenBank/DDBJ whole genome shotgun (WGS) entry which is preliminary data.</text>
</comment>